<dbReference type="SUPFAM" id="SSF50494">
    <property type="entry name" value="Trypsin-like serine proteases"/>
    <property type="match status" value="1"/>
</dbReference>
<feature type="domain" description="PDZ" evidence="5">
    <location>
        <begin position="246"/>
        <end position="309"/>
    </location>
</feature>
<dbReference type="Gene3D" id="2.40.10.120">
    <property type="match status" value="1"/>
</dbReference>
<dbReference type="InterPro" id="IPR009003">
    <property type="entry name" value="Peptidase_S1_PA"/>
</dbReference>
<feature type="signal peptide" evidence="4">
    <location>
        <begin position="1"/>
        <end position="26"/>
    </location>
</feature>
<feature type="chain" id="PRO_5047370728" evidence="4">
    <location>
        <begin position="27"/>
        <end position="347"/>
    </location>
</feature>
<sequence length="347" mass="35581">MPARRRAIITALVVAPAILRPQRGFAMPSSFAPLVRRVAPAIVGISVTQVAGARKPSPPHLPRRNAQPQEFTGGGAVNKAAGSGFIVTASGIIVTNNHVVGDAARIIVTLDDGQRLPARIIGADQLTDLAVVKIDAGRNLPFVRWGNSAHMAVGDWILAAGNPFDLGTSFTAGIISARGREIGDGPFDHFLQLDAPINPGNSGGPSFDMNGHVIGVNTAIVSPSGGSVGIGFAVPSNMARRIIAALIAHGSIPRGWLGVSVADLPSGAAGVELTGIESDGPAARAGLEPGDVILAINRLPVNDASALIRAVASVPPGSIEHLRINRNGRIFGLSVVVGRRPAELGSD</sequence>
<dbReference type="PANTHER" id="PTHR43343">
    <property type="entry name" value="PEPTIDASE S12"/>
    <property type="match status" value="1"/>
</dbReference>
<keyword evidence="4" id="KW-0732">Signal</keyword>
<proteinExistence type="predicted"/>
<evidence type="ECO:0000256" key="1">
    <source>
        <dbReference type="ARBA" id="ARBA00022670"/>
    </source>
</evidence>
<comment type="caution">
    <text evidence="6">The sequence shown here is derived from an EMBL/GenBank/DDBJ whole genome shotgun (WGS) entry which is preliminary data.</text>
</comment>
<gene>
    <name evidence="6" type="ORF">L2A60_04875</name>
</gene>
<evidence type="ECO:0000256" key="2">
    <source>
        <dbReference type="ARBA" id="ARBA00022801"/>
    </source>
</evidence>
<dbReference type="Proteomes" id="UP001521209">
    <property type="component" value="Unassembled WGS sequence"/>
</dbReference>
<name>A0ABS9DXH2_9PROT</name>
<dbReference type="InterPro" id="IPR036034">
    <property type="entry name" value="PDZ_sf"/>
</dbReference>
<dbReference type="InterPro" id="IPR001478">
    <property type="entry name" value="PDZ"/>
</dbReference>
<dbReference type="SMART" id="SM00228">
    <property type="entry name" value="PDZ"/>
    <property type="match status" value="1"/>
</dbReference>
<accession>A0ABS9DXH2</accession>
<dbReference type="RefSeq" id="WP_235703247.1">
    <property type="nucleotide sequence ID" value="NZ_JAKGBZ010000006.1"/>
</dbReference>
<protein>
    <submittedName>
        <fullName evidence="6">Trypsin-like peptidase domain-containing protein</fullName>
    </submittedName>
</protein>
<keyword evidence="7" id="KW-1185">Reference proteome</keyword>
<evidence type="ECO:0000256" key="4">
    <source>
        <dbReference type="SAM" id="SignalP"/>
    </source>
</evidence>
<dbReference type="SUPFAM" id="SSF50156">
    <property type="entry name" value="PDZ domain-like"/>
    <property type="match status" value="1"/>
</dbReference>
<evidence type="ECO:0000256" key="3">
    <source>
        <dbReference type="SAM" id="MobiDB-lite"/>
    </source>
</evidence>
<dbReference type="EMBL" id="JAKGBZ010000006">
    <property type="protein sequence ID" value="MCF3946019.1"/>
    <property type="molecule type" value="Genomic_DNA"/>
</dbReference>
<evidence type="ECO:0000259" key="5">
    <source>
        <dbReference type="PROSITE" id="PS50106"/>
    </source>
</evidence>
<dbReference type="Pfam" id="PF13180">
    <property type="entry name" value="PDZ_2"/>
    <property type="match status" value="1"/>
</dbReference>
<keyword evidence="1" id="KW-0645">Protease</keyword>
<dbReference type="PROSITE" id="PS50106">
    <property type="entry name" value="PDZ"/>
    <property type="match status" value="1"/>
</dbReference>
<evidence type="ECO:0000313" key="6">
    <source>
        <dbReference type="EMBL" id="MCF3946019.1"/>
    </source>
</evidence>
<dbReference type="InterPro" id="IPR001940">
    <property type="entry name" value="Peptidase_S1C"/>
</dbReference>
<evidence type="ECO:0000313" key="7">
    <source>
        <dbReference type="Proteomes" id="UP001521209"/>
    </source>
</evidence>
<dbReference type="InterPro" id="IPR051201">
    <property type="entry name" value="Chloro_Bact_Ser_Proteases"/>
</dbReference>
<dbReference type="Gene3D" id="2.30.42.10">
    <property type="match status" value="1"/>
</dbReference>
<dbReference type="PANTHER" id="PTHR43343:SF3">
    <property type="entry name" value="PROTEASE DO-LIKE 8, CHLOROPLASTIC"/>
    <property type="match status" value="1"/>
</dbReference>
<organism evidence="6 7">
    <name type="scientific">Acidiphilium iwatense</name>
    <dbReference type="NCBI Taxonomy" id="768198"/>
    <lineage>
        <taxon>Bacteria</taxon>
        <taxon>Pseudomonadati</taxon>
        <taxon>Pseudomonadota</taxon>
        <taxon>Alphaproteobacteria</taxon>
        <taxon>Acetobacterales</taxon>
        <taxon>Acidocellaceae</taxon>
        <taxon>Acidiphilium</taxon>
    </lineage>
</organism>
<reference evidence="6 7" key="1">
    <citation type="submission" date="2022-01" db="EMBL/GenBank/DDBJ databases">
        <authorList>
            <person name="Won M."/>
            <person name="Kim S.-J."/>
            <person name="Kwon S.-W."/>
        </authorList>
    </citation>
    <scope>NUCLEOTIDE SEQUENCE [LARGE SCALE GENOMIC DNA]</scope>
    <source>
        <strain evidence="6 7">KCTC 23505</strain>
    </source>
</reference>
<keyword evidence="2" id="KW-0378">Hydrolase</keyword>
<dbReference type="Pfam" id="PF13365">
    <property type="entry name" value="Trypsin_2"/>
    <property type="match status" value="1"/>
</dbReference>
<feature type="region of interest" description="Disordered" evidence="3">
    <location>
        <begin position="52"/>
        <end position="74"/>
    </location>
</feature>
<dbReference type="PRINTS" id="PR00834">
    <property type="entry name" value="PROTEASES2C"/>
</dbReference>